<feature type="transmembrane region" description="Helical" evidence="6">
    <location>
        <begin position="7"/>
        <end position="25"/>
    </location>
</feature>
<keyword evidence="6" id="KW-1133">Transmembrane helix</keyword>
<reference evidence="9" key="1">
    <citation type="journal article" date="2019" name="Int. J. Syst. Evol. Microbiol.">
        <title>The Global Catalogue of Microorganisms (GCM) 10K type strain sequencing project: providing services to taxonomists for standard genome sequencing and annotation.</title>
        <authorList>
            <consortium name="The Broad Institute Genomics Platform"/>
            <consortium name="The Broad Institute Genome Sequencing Center for Infectious Disease"/>
            <person name="Wu L."/>
            <person name="Ma J."/>
        </authorList>
    </citation>
    <scope>NUCLEOTIDE SEQUENCE [LARGE SCALE GENOMIC DNA]</scope>
    <source>
        <strain evidence="9">JCM 16545</strain>
    </source>
</reference>
<dbReference type="Proteomes" id="UP001597297">
    <property type="component" value="Unassembled WGS sequence"/>
</dbReference>
<dbReference type="InterPro" id="IPR000998">
    <property type="entry name" value="MAM_dom"/>
</dbReference>
<keyword evidence="4" id="KW-0969">Cilium</keyword>
<keyword evidence="3" id="KW-0963">Cytoplasm</keyword>
<protein>
    <submittedName>
        <fullName evidence="8">Reprolysin-like metallopeptidase</fullName>
    </submittedName>
</protein>
<dbReference type="PROSITE" id="PS50060">
    <property type="entry name" value="MAM_2"/>
    <property type="match status" value="1"/>
</dbReference>
<evidence type="ECO:0000259" key="7">
    <source>
        <dbReference type="PROSITE" id="PS50060"/>
    </source>
</evidence>
<dbReference type="Gene3D" id="3.40.390.10">
    <property type="entry name" value="Collagenase (Catalytic Domain)"/>
    <property type="match status" value="1"/>
</dbReference>
<evidence type="ECO:0000256" key="2">
    <source>
        <dbReference type="ARBA" id="ARBA00004496"/>
    </source>
</evidence>
<evidence type="ECO:0000256" key="4">
    <source>
        <dbReference type="ARBA" id="ARBA00023069"/>
    </source>
</evidence>
<dbReference type="Pfam" id="PF00629">
    <property type="entry name" value="MAM"/>
    <property type="match status" value="1"/>
</dbReference>
<sequence>MKHILRIFPLVLCFLLVSVILWVEWKPSVKLQNNHSEQKERPRFSAAEFGNNVVRQYKPIQELNGQLKRGENKRLRYGEVEEIERETIAGKRFSGQLFHVLDRKSLGPLSKSKETLSVVDAQWERGAVQRLIDSDAELITVPLGRGRSADVRIEKMLLRGSETVTLLGKDASDPEGDVLLVFHDGAVFGTVAYYDTNTHFEYASSGDGNVAIRLLNPLAFTAACGQPGDSALSEVNDNSNSAVSGASEGIESYDGANITIDYVVGYGIAARQAEGGTAAIEARIIASVDRTNLAFANSGLGDEVELVLLGTIEDPVYSFPGAIDGNMGSGDELGNLQNEVDGVLDVVTDFKLALGADGSAFVVSSADGSAGVAYRPGESMIVARTYMTSTRITFVHELGHNIGCNHSWGDSSSDEGTSQHNYGWRFTTTSSSKVRTVMSYDWGWTRIPYFSDPEINYQGAPTGAVDGYDASASSSADPRYVYGGYTVVAGAGFDGSNPNLGARNANYILANASYLANREERVAPKIQLEEATGNPRIEGSEMVDIGSEIIGQTVSNVLTVRNVGGDELESLTIELQGEDSSSFSLTSPSATNLELGETATFEVSYHVNGTGQKKALLVVSDSGLSGVEFCIPITGALRSEFYAESFENGMGIWADAGSEISWDRDSGGTTSSNTGPSSGSESAWYLYTEASSGANDSTAEIEAAFDFSTKMNLHIKFDYHMYGADMGTLSVDVYSDGEWDNAVWELSGQQQLSSAESWRTAVVDLSDYDEMDDVKIRFRGLTGFSYRSDMAIDSIKLFGAEVIKFATWTSEQSLSRANAGILATPEGDGIENLLKYAFNMTVPVSGPRVITPGTGTTGLPYFTLPTDVGDSLTVEFLRNRSASDLSYRVVFSNDLVDGEEVSNGVESSVTAIDADWERVIVEDEVEVGEVSRRFGKVIVEIDE</sequence>
<dbReference type="SMART" id="SM00137">
    <property type="entry name" value="MAM"/>
    <property type="match status" value="1"/>
</dbReference>
<evidence type="ECO:0000313" key="8">
    <source>
        <dbReference type="EMBL" id="MFD2276051.1"/>
    </source>
</evidence>
<dbReference type="InterPro" id="IPR051560">
    <property type="entry name" value="MAM_domain-containing"/>
</dbReference>
<dbReference type="InterPro" id="IPR053879">
    <property type="entry name" value="HYDIN_VesB_CFA65-like_Ig"/>
</dbReference>
<dbReference type="PANTHER" id="PTHR23282">
    <property type="entry name" value="APICAL ENDOSOMAL GLYCOPROTEIN PRECURSOR"/>
    <property type="match status" value="1"/>
</dbReference>
<dbReference type="CDD" id="cd06263">
    <property type="entry name" value="MAM"/>
    <property type="match status" value="1"/>
</dbReference>
<dbReference type="EMBL" id="JBHUJC010000018">
    <property type="protein sequence ID" value="MFD2276051.1"/>
    <property type="molecule type" value="Genomic_DNA"/>
</dbReference>
<dbReference type="Gene3D" id="2.60.40.10">
    <property type="entry name" value="Immunoglobulins"/>
    <property type="match status" value="1"/>
</dbReference>
<evidence type="ECO:0000313" key="9">
    <source>
        <dbReference type="Proteomes" id="UP001597297"/>
    </source>
</evidence>
<feature type="domain" description="MAM" evidence="7">
    <location>
        <begin position="642"/>
        <end position="797"/>
    </location>
</feature>
<gene>
    <name evidence="8" type="ORF">ACFSQZ_06200</name>
</gene>
<dbReference type="RefSeq" id="WP_377095657.1">
    <property type="nucleotide sequence ID" value="NZ_JBHSJM010000001.1"/>
</dbReference>
<keyword evidence="6" id="KW-0812">Transmembrane</keyword>
<dbReference type="Pfam" id="PF13583">
    <property type="entry name" value="Reprolysin_4"/>
    <property type="match status" value="1"/>
</dbReference>
<keyword evidence="6" id="KW-0472">Membrane</keyword>
<evidence type="ECO:0000256" key="5">
    <source>
        <dbReference type="ARBA" id="ARBA00023273"/>
    </source>
</evidence>
<organism evidence="8 9">
    <name type="scientific">Rubritalea spongiae</name>
    <dbReference type="NCBI Taxonomy" id="430797"/>
    <lineage>
        <taxon>Bacteria</taxon>
        <taxon>Pseudomonadati</taxon>
        <taxon>Verrucomicrobiota</taxon>
        <taxon>Verrucomicrobiia</taxon>
        <taxon>Verrucomicrobiales</taxon>
        <taxon>Rubritaleaceae</taxon>
        <taxon>Rubritalea</taxon>
    </lineage>
</organism>
<dbReference type="InterPro" id="IPR024079">
    <property type="entry name" value="MetalloPept_cat_dom_sf"/>
</dbReference>
<accession>A0ABW5E0D2</accession>
<evidence type="ECO:0000256" key="1">
    <source>
        <dbReference type="ARBA" id="ARBA00004138"/>
    </source>
</evidence>
<comment type="subcellular location">
    <subcellularLocation>
        <location evidence="1">Cell projection</location>
        <location evidence="1">Cilium</location>
    </subcellularLocation>
    <subcellularLocation>
        <location evidence="2">Cytoplasm</location>
    </subcellularLocation>
</comment>
<dbReference type="InterPro" id="IPR013320">
    <property type="entry name" value="ConA-like_dom_sf"/>
</dbReference>
<dbReference type="Gene3D" id="2.60.120.200">
    <property type="match status" value="1"/>
</dbReference>
<dbReference type="PANTHER" id="PTHR23282:SF101">
    <property type="entry name" value="MAM DOMAIN-CONTAINING PROTEIN"/>
    <property type="match status" value="1"/>
</dbReference>
<comment type="caution">
    <text evidence="8">The sequence shown here is derived from an EMBL/GenBank/DDBJ whole genome shotgun (WGS) entry which is preliminary data.</text>
</comment>
<dbReference type="SUPFAM" id="SSF49899">
    <property type="entry name" value="Concanavalin A-like lectins/glucanases"/>
    <property type="match status" value="1"/>
</dbReference>
<evidence type="ECO:0000256" key="6">
    <source>
        <dbReference type="SAM" id="Phobius"/>
    </source>
</evidence>
<proteinExistence type="predicted"/>
<dbReference type="SUPFAM" id="SSF55486">
    <property type="entry name" value="Metalloproteases ('zincins'), catalytic domain"/>
    <property type="match status" value="1"/>
</dbReference>
<keyword evidence="9" id="KW-1185">Reference proteome</keyword>
<dbReference type="InterPro" id="IPR013783">
    <property type="entry name" value="Ig-like_fold"/>
</dbReference>
<name>A0ABW5E0D2_9BACT</name>
<evidence type="ECO:0000256" key="3">
    <source>
        <dbReference type="ARBA" id="ARBA00022490"/>
    </source>
</evidence>
<dbReference type="Pfam" id="PF22544">
    <property type="entry name" value="HYDIN_VesB_CFA65-like_Ig"/>
    <property type="match status" value="1"/>
</dbReference>
<keyword evidence="5" id="KW-0966">Cell projection</keyword>